<feature type="compositionally biased region" description="Acidic residues" evidence="1">
    <location>
        <begin position="182"/>
        <end position="194"/>
    </location>
</feature>
<feature type="region of interest" description="Disordered" evidence="1">
    <location>
        <begin position="492"/>
        <end position="533"/>
    </location>
</feature>
<organism evidence="2 3">
    <name type="scientific">Epichloe festucae (strain Fl1)</name>
    <dbReference type="NCBI Taxonomy" id="877507"/>
    <lineage>
        <taxon>Eukaryota</taxon>
        <taxon>Fungi</taxon>
        <taxon>Dikarya</taxon>
        <taxon>Ascomycota</taxon>
        <taxon>Pezizomycotina</taxon>
        <taxon>Sordariomycetes</taxon>
        <taxon>Hypocreomycetidae</taxon>
        <taxon>Hypocreales</taxon>
        <taxon>Clavicipitaceae</taxon>
        <taxon>Epichloe</taxon>
    </lineage>
</organism>
<dbReference type="Proteomes" id="UP000594364">
    <property type="component" value="Chromosome 1"/>
</dbReference>
<feature type="region of interest" description="Disordered" evidence="1">
    <location>
        <begin position="83"/>
        <end position="143"/>
    </location>
</feature>
<feature type="compositionally biased region" description="Polar residues" evidence="1">
    <location>
        <begin position="346"/>
        <end position="358"/>
    </location>
</feature>
<evidence type="ECO:0000313" key="3">
    <source>
        <dbReference type="Proteomes" id="UP000594364"/>
    </source>
</evidence>
<reference evidence="2 3" key="1">
    <citation type="journal article" date="2018" name="PLoS Genet.">
        <title>Repeat elements organise 3D genome structure and mediate transcription in the filamentous fungus Epichloe festucae.</title>
        <authorList>
            <person name="Winter D.J."/>
            <person name="Ganley A.R.D."/>
            <person name="Young C.A."/>
            <person name="Liachko I."/>
            <person name="Schardl C.L."/>
            <person name="Dupont P.Y."/>
            <person name="Berry D."/>
            <person name="Ram A."/>
            <person name="Scott B."/>
            <person name="Cox M.P."/>
        </authorList>
    </citation>
    <scope>NUCLEOTIDE SEQUENCE [LARGE SCALE GENOMIC DNA]</scope>
    <source>
        <strain evidence="2 3">Fl1</strain>
    </source>
</reference>
<gene>
    <name evidence="2" type="ORF">C2857_007579</name>
</gene>
<feature type="compositionally biased region" description="Polar residues" evidence="1">
    <location>
        <begin position="223"/>
        <end position="238"/>
    </location>
</feature>
<feature type="compositionally biased region" description="Polar residues" evidence="1">
    <location>
        <begin position="123"/>
        <end position="143"/>
    </location>
</feature>
<proteinExistence type="predicted"/>
<dbReference type="EMBL" id="CP031385">
    <property type="protein sequence ID" value="QPG95072.1"/>
    <property type="molecule type" value="Genomic_DNA"/>
</dbReference>
<protein>
    <submittedName>
        <fullName evidence="2">Uncharacterized protein</fullName>
    </submittedName>
</protein>
<evidence type="ECO:0000313" key="2">
    <source>
        <dbReference type="EMBL" id="QPG95072.1"/>
    </source>
</evidence>
<dbReference type="AlphaFoldDB" id="A0A7S9PTF9"/>
<feature type="region of interest" description="Disordered" evidence="1">
    <location>
        <begin position="223"/>
        <end position="242"/>
    </location>
</feature>
<evidence type="ECO:0000256" key="1">
    <source>
        <dbReference type="SAM" id="MobiDB-lite"/>
    </source>
</evidence>
<accession>A0A7S9PTF9</accession>
<feature type="compositionally biased region" description="Acidic residues" evidence="1">
    <location>
        <begin position="110"/>
        <end position="119"/>
    </location>
</feature>
<feature type="region of interest" description="Disordered" evidence="1">
    <location>
        <begin position="181"/>
        <end position="203"/>
    </location>
</feature>
<dbReference type="OrthoDB" id="3538943at2759"/>
<feature type="region of interest" description="Disordered" evidence="1">
    <location>
        <begin position="338"/>
        <end position="358"/>
    </location>
</feature>
<name>A0A7S9PTF9_EPIFF</name>
<feature type="compositionally biased region" description="Basic and acidic residues" evidence="1">
    <location>
        <begin position="492"/>
        <end position="515"/>
    </location>
</feature>
<sequence>MSSSSSPQQTVQVQLGRRFATIPKDQLQILDHNGAWAIDPSDRQSVPQIPDHILQDIISYHSMQIRPAGEVAHRALSTADDVMPERESHGLANEDNDDGTGEDKMVDEANSQEEDDGEESVISGWSVSPPRTSAKSIPSPQFQSQIVQETPQVDHLDDDVSVSQHLVPRLPRRRSLHHVETIEEEEEDEEEMEVDLPRAHQSSQARVNLVSARMQVTSTPADGIITQTTGNETPSCAQPDQRVIPGTVLPKQYAVPRVDGPERRKHRRMQPIQFKGTTPVKRANPSAFERLPTISRLAEVDSSLSTSSSSLRPATCATNATQNSITSHPLAAQQSTAEHASGLNPLHQSYDTTSHTRPSIENLSLQSKRETPSSKDMYSFFKTAYPSYATSHAGTLKNFIKAMICLEYLQAERALREFLYDDFIRVFSSGYLGYVRNAGAGREALPAIEWFNLLDGRPEYFQMIINKKNVKEVLEAYPEEVALARRYISGESQKEKAPHRETKQLEADERLDVDMHTSYTPEGSPPETTRADVFGKTSQNTKCFALL</sequence>
<keyword evidence="3" id="KW-1185">Reference proteome</keyword>